<feature type="non-terminal residue" evidence="1">
    <location>
        <position position="1"/>
    </location>
</feature>
<organism evidence="1">
    <name type="scientific">marine metagenome</name>
    <dbReference type="NCBI Taxonomy" id="408172"/>
    <lineage>
        <taxon>unclassified sequences</taxon>
        <taxon>metagenomes</taxon>
        <taxon>ecological metagenomes</taxon>
    </lineage>
</organism>
<sequence length="34" mass="3811">ARYIGHWASFRGPNVSCATALVTGKLEVINIFRY</sequence>
<accession>A0A382C5I3</accession>
<name>A0A382C5I3_9ZZZZ</name>
<dbReference type="EMBL" id="UINC01032913">
    <property type="protein sequence ID" value="SVB21358.1"/>
    <property type="molecule type" value="Genomic_DNA"/>
</dbReference>
<evidence type="ECO:0000313" key="1">
    <source>
        <dbReference type="EMBL" id="SVB21358.1"/>
    </source>
</evidence>
<gene>
    <name evidence="1" type="ORF">METZ01_LOCUS174212</name>
</gene>
<dbReference type="AlphaFoldDB" id="A0A382C5I3"/>
<proteinExistence type="predicted"/>
<reference evidence="1" key="1">
    <citation type="submission" date="2018-05" db="EMBL/GenBank/DDBJ databases">
        <authorList>
            <person name="Lanie J.A."/>
            <person name="Ng W.-L."/>
            <person name="Kazmierczak K.M."/>
            <person name="Andrzejewski T.M."/>
            <person name="Davidsen T.M."/>
            <person name="Wayne K.J."/>
            <person name="Tettelin H."/>
            <person name="Glass J.I."/>
            <person name="Rusch D."/>
            <person name="Podicherti R."/>
            <person name="Tsui H.-C.T."/>
            <person name="Winkler M.E."/>
        </authorList>
    </citation>
    <scope>NUCLEOTIDE SEQUENCE</scope>
</reference>
<protein>
    <submittedName>
        <fullName evidence="1">Uncharacterized protein</fullName>
    </submittedName>
</protein>